<feature type="transmembrane region" description="Helical" evidence="1">
    <location>
        <begin position="152"/>
        <end position="168"/>
    </location>
</feature>
<keyword evidence="1" id="KW-0472">Membrane</keyword>
<dbReference type="GO" id="GO:0016747">
    <property type="term" value="F:acyltransferase activity, transferring groups other than amino-acyl groups"/>
    <property type="evidence" value="ECO:0007669"/>
    <property type="project" value="InterPro"/>
</dbReference>
<feature type="transmembrane region" description="Helical" evidence="1">
    <location>
        <begin position="122"/>
        <end position="145"/>
    </location>
</feature>
<dbReference type="GO" id="GO:0016020">
    <property type="term" value="C:membrane"/>
    <property type="evidence" value="ECO:0007669"/>
    <property type="project" value="TreeGrafter"/>
</dbReference>
<dbReference type="Proteomes" id="UP000831684">
    <property type="component" value="Chromosome"/>
</dbReference>
<evidence type="ECO:0000259" key="2">
    <source>
        <dbReference type="Pfam" id="PF01757"/>
    </source>
</evidence>
<dbReference type="RefSeq" id="WP_244376044.1">
    <property type="nucleotide sequence ID" value="NZ_CP083239.1"/>
</dbReference>
<organism evidence="3 4">
    <name type="scientific">Ancylobacter polymorphus</name>
    <dbReference type="NCBI Taxonomy" id="223390"/>
    <lineage>
        <taxon>Bacteria</taxon>
        <taxon>Pseudomonadati</taxon>
        <taxon>Pseudomonadota</taxon>
        <taxon>Alphaproteobacteria</taxon>
        <taxon>Hyphomicrobiales</taxon>
        <taxon>Xanthobacteraceae</taxon>
        <taxon>Ancylobacter</taxon>
    </lineage>
</organism>
<proteinExistence type="predicted"/>
<evidence type="ECO:0000256" key="1">
    <source>
        <dbReference type="SAM" id="Phobius"/>
    </source>
</evidence>
<feature type="transmembrane region" description="Helical" evidence="1">
    <location>
        <begin position="294"/>
        <end position="313"/>
    </location>
</feature>
<feature type="transmembrane region" description="Helical" evidence="1">
    <location>
        <begin position="31"/>
        <end position="56"/>
    </location>
</feature>
<keyword evidence="1" id="KW-0812">Transmembrane</keyword>
<gene>
    <name evidence="3" type="ORF">K9D25_13780</name>
</gene>
<feature type="transmembrane region" description="Helical" evidence="1">
    <location>
        <begin position="180"/>
        <end position="203"/>
    </location>
</feature>
<dbReference type="EMBL" id="CP083239">
    <property type="protein sequence ID" value="UOK69811.1"/>
    <property type="molecule type" value="Genomic_DNA"/>
</dbReference>
<dbReference type="Pfam" id="PF01757">
    <property type="entry name" value="Acyl_transf_3"/>
    <property type="match status" value="1"/>
</dbReference>
<feature type="transmembrane region" description="Helical" evidence="1">
    <location>
        <begin position="254"/>
        <end position="273"/>
    </location>
</feature>
<dbReference type="GO" id="GO:0000271">
    <property type="term" value="P:polysaccharide biosynthetic process"/>
    <property type="evidence" value="ECO:0007669"/>
    <property type="project" value="TreeGrafter"/>
</dbReference>
<feature type="transmembrane region" description="Helical" evidence="1">
    <location>
        <begin position="215"/>
        <end position="248"/>
    </location>
</feature>
<sequence length="372" mass="41381">MEAARFYAASSIMLFHLTVMSDLPTNILSIYILNYAAMGVPLFFIISAMGMCIGYFGKLETEGSIKDFYMRRFLRIATFFYVMMLLYIIMLPVFGDSGPTLGQFLASATFTMNLVPSYVEGYVWGSWTIGVEMIFYLLFPVLIVLASNLRRALVIFIGATVLATLWRNEFVDVKGPLQSFGNFFIVVQFHYFAAGIVAFHVWRIAVRLCPARVRLIGLILLVISCAATVSLVVFGFWLIFAAGVFTSWKLNHTIVYFLWATVLATFTIGMCLAPTKLLSSSLVCHWGRASFGIYLWHPPVIAGYSKLGIYRAIFALANENAEVSFLLGALLTFATVVPLSLASFRFIEKPGMALLQLKHGRGAGQPERGGSR</sequence>
<evidence type="ECO:0000313" key="4">
    <source>
        <dbReference type="Proteomes" id="UP000831684"/>
    </source>
</evidence>
<reference evidence="3" key="1">
    <citation type="submission" date="2021-09" db="EMBL/GenBank/DDBJ databases">
        <title>Network and meta-omics reveal the key degrader and cooperation patterns in an efficient 1,4-dioxane-degrading microbial community.</title>
        <authorList>
            <person name="Dai C."/>
        </authorList>
    </citation>
    <scope>NUCLEOTIDE SEQUENCE</scope>
    <source>
        <strain evidence="3">ZM13</strain>
    </source>
</reference>
<keyword evidence="3" id="KW-0808">Transferase</keyword>
<feature type="transmembrane region" description="Helical" evidence="1">
    <location>
        <begin position="76"/>
        <end position="95"/>
    </location>
</feature>
<dbReference type="PANTHER" id="PTHR23028">
    <property type="entry name" value="ACETYLTRANSFERASE"/>
    <property type="match status" value="1"/>
</dbReference>
<name>A0A9E6ZSQ9_9HYPH</name>
<dbReference type="InterPro" id="IPR050879">
    <property type="entry name" value="Acyltransferase_3"/>
</dbReference>
<dbReference type="AlphaFoldDB" id="A0A9E6ZSQ9"/>
<dbReference type="KEGG" id="apol:K9D25_13780"/>
<dbReference type="PANTHER" id="PTHR23028:SF53">
    <property type="entry name" value="ACYL_TRANSF_3 DOMAIN-CONTAINING PROTEIN"/>
    <property type="match status" value="1"/>
</dbReference>
<protein>
    <submittedName>
        <fullName evidence="3">Acyltransferase</fullName>
    </submittedName>
</protein>
<feature type="transmembrane region" description="Helical" evidence="1">
    <location>
        <begin position="325"/>
        <end position="347"/>
    </location>
</feature>
<dbReference type="InterPro" id="IPR002656">
    <property type="entry name" value="Acyl_transf_3_dom"/>
</dbReference>
<evidence type="ECO:0000313" key="3">
    <source>
        <dbReference type="EMBL" id="UOK69811.1"/>
    </source>
</evidence>
<keyword evidence="3" id="KW-0012">Acyltransferase</keyword>
<feature type="domain" description="Acyltransferase 3" evidence="2">
    <location>
        <begin position="2"/>
        <end position="341"/>
    </location>
</feature>
<accession>A0A9E6ZSQ9</accession>
<keyword evidence="1" id="KW-1133">Transmembrane helix</keyword>